<gene>
    <name evidence="6" type="ORF">EZJ58_4074</name>
</gene>
<evidence type="ECO:0000313" key="6">
    <source>
        <dbReference type="EMBL" id="TCL05852.1"/>
    </source>
</evidence>
<dbReference type="GO" id="GO:0003700">
    <property type="term" value="F:DNA-binding transcription factor activity"/>
    <property type="evidence" value="ECO:0007669"/>
    <property type="project" value="InterPro"/>
</dbReference>
<dbReference type="Pfam" id="PF03466">
    <property type="entry name" value="LysR_substrate"/>
    <property type="match status" value="1"/>
</dbReference>
<comment type="caution">
    <text evidence="6">The sequence shown here is derived from an EMBL/GenBank/DDBJ whole genome shotgun (WGS) entry which is preliminary data.</text>
</comment>
<dbReference type="InterPro" id="IPR005119">
    <property type="entry name" value="LysR_subst-bd"/>
</dbReference>
<dbReference type="CDD" id="cd08414">
    <property type="entry name" value="PBP2_LTTR_aromatics_like"/>
    <property type="match status" value="1"/>
</dbReference>
<dbReference type="GO" id="GO:0003677">
    <property type="term" value="F:DNA binding"/>
    <property type="evidence" value="ECO:0007669"/>
    <property type="project" value="UniProtKB-KW"/>
</dbReference>
<evidence type="ECO:0000256" key="3">
    <source>
        <dbReference type="ARBA" id="ARBA00023125"/>
    </source>
</evidence>
<protein>
    <submittedName>
        <fullName evidence="6">DNA-binding transcriptional LysR family regulator</fullName>
    </submittedName>
</protein>
<feature type="domain" description="HTH lysR-type" evidence="5">
    <location>
        <begin position="1"/>
        <end position="58"/>
    </location>
</feature>
<dbReference type="Pfam" id="PF00126">
    <property type="entry name" value="HTH_1"/>
    <property type="match status" value="1"/>
</dbReference>
<evidence type="ECO:0000259" key="5">
    <source>
        <dbReference type="PROSITE" id="PS50931"/>
    </source>
</evidence>
<keyword evidence="2" id="KW-0805">Transcription regulation</keyword>
<dbReference type="SUPFAM" id="SSF46785">
    <property type="entry name" value="Winged helix' DNA-binding domain"/>
    <property type="match status" value="1"/>
</dbReference>
<evidence type="ECO:0000256" key="1">
    <source>
        <dbReference type="ARBA" id="ARBA00009437"/>
    </source>
</evidence>
<comment type="similarity">
    <text evidence="1">Belongs to the LysR transcriptional regulatory family.</text>
</comment>
<dbReference type="Gene3D" id="3.40.190.10">
    <property type="entry name" value="Periplasmic binding protein-like II"/>
    <property type="match status" value="2"/>
</dbReference>
<proteinExistence type="inferred from homology"/>
<evidence type="ECO:0000313" key="7">
    <source>
        <dbReference type="Proteomes" id="UP000294555"/>
    </source>
</evidence>
<keyword evidence="7" id="KW-1185">Reference proteome</keyword>
<dbReference type="AlphaFoldDB" id="A0A4R1NEF9"/>
<dbReference type="PANTHER" id="PTHR30346:SF17">
    <property type="entry name" value="LYSR FAMILY TRANSCRIPTIONAL REGULATOR"/>
    <property type="match status" value="1"/>
</dbReference>
<dbReference type="PRINTS" id="PR00039">
    <property type="entry name" value="HTHLYSR"/>
</dbReference>
<dbReference type="InterPro" id="IPR036390">
    <property type="entry name" value="WH_DNA-bd_sf"/>
</dbReference>
<dbReference type="PANTHER" id="PTHR30346">
    <property type="entry name" value="TRANSCRIPTIONAL DUAL REGULATOR HCAR-RELATED"/>
    <property type="match status" value="1"/>
</dbReference>
<dbReference type="EMBL" id="SJOI01000001">
    <property type="protein sequence ID" value="TCL05852.1"/>
    <property type="molecule type" value="Genomic_DNA"/>
</dbReference>
<dbReference type="OrthoDB" id="5289754at2"/>
<dbReference type="Proteomes" id="UP000294555">
    <property type="component" value="Unassembled WGS sequence"/>
</dbReference>
<reference evidence="6 7" key="1">
    <citation type="submission" date="2019-02" db="EMBL/GenBank/DDBJ databases">
        <title>Investigation of anaerobic lignin degradation for improved lignocellulosic biofuels.</title>
        <authorList>
            <person name="Deangelis K."/>
        </authorList>
    </citation>
    <scope>NUCLEOTIDE SEQUENCE [LARGE SCALE GENOMIC DNA]</scope>
    <source>
        <strain evidence="6 7">159R</strain>
    </source>
</reference>
<name>A0A4R1NEF9_9GAMM</name>
<dbReference type="InterPro" id="IPR036388">
    <property type="entry name" value="WH-like_DNA-bd_sf"/>
</dbReference>
<dbReference type="GO" id="GO:0032993">
    <property type="term" value="C:protein-DNA complex"/>
    <property type="evidence" value="ECO:0007669"/>
    <property type="project" value="TreeGrafter"/>
</dbReference>
<evidence type="ECO:0000256" key="2">
    <source>
        <dbReference type="ARBA" id="ARBA00023015"/>
    </source>
</evidence>
<sequence length="302" mass="33338">MELRHLRYFLAIAQTENVRLAAEQLHVTQPALSRQLKDLEDELGMRLFERLPRGIHLNAAGKAYAQEVQRILADLDSAGERTRRIAAGEAGRIRLGFLEIAAWRGIMPDVISAFSTACPDIGMELIAGNTPQQLEMMLADTLDGGFIYLFNPLEDPLTGLALRRDNVVLAAPSAWGHRFAESVAARDLKGVPYIGFPRAGYPAYFDQLLSACRAAGFSPDFVQTARDEGAVLSLVSAGIGVAIVNSFNLSRPLPQVDYLPLTDISVPLPLYFVWRRRHLNPALDRFVELVAQHVAEDAGKRH</sequence>
<keyword evidence="3 6" id="KW-0238">DNA-binding</keyword>
<accession>A0A4R1NEF9</accession>
<keyword evidence="4" id="KW-0804">Transcription</keyword>
<dbReference type="RefSeq" id="WP_132924769.1">
    <property type="nucleotide sequence ID" value="NZ_SJOI01000001.1"/>
</dbReference>
<dbReference type="Gene3D" id="1.10.10.10">
    <property type="entry name" value="Winged helix-like DNA-binding domain superfamily/Winged helix DNA-binding domain"/>
    <property type="match status" value="1"/>
</dbReference>
<dbReference type="PROSITE" id="PS50931">
    <property type="entry name" value="HTH_LYSR"/>
    <property type="match status" value="1"/>
</dbReference>
<organism evidence="6 7">
    <name type="scientific">Sodalis ligni</name>
    <dbReference type="NCBI Taxonomy" id="2697027"/>
    <lineage>
        <taxon>Bacteria</taxon>
        <taxon>Pseudomonadati</taxon>
        <taxon>Pseudomonadota</taxon>
        <taxon>Gammaproteobacteria</taxon>
        <taxon>Enterobacterales</taxon>
        <taxon>Bruguierivoracaceae</taxon>
        <taxon>Sodalis</taxon>
    </lineage>
</organism>
<dbReference type="FunFam" id="1.10.10.10:FF:000001">
    <property type="entry name" value="LysR family transcriptional regulator"/>
    <property type="match status" value="1"/>
</dbReference>
<dbReference type="InterPro" id="IPR000847">
    <property type="entry name" value="LysR_HTH_N"/>
</dbReference>
<dbReference type="SUPFAM" id="SSF53850">
    <property type="entry name" value="Periplasmic binding protein-like II"/>
    <property type="match status" value="1"/>
</dbReference>
<evidence type="ECO:0000256" key="4">
    <source>
        <dbReference type="ARBA" id="ARBA00023163"/>
    </source>
</evidence>